<organism evidence="4">
    <name type="scientific">Melampsora larici-populina (strain 98AG31 / pathotype 3-4-7)</name>
    <name type="common">Poplar leaf rust fungus</name>
    <dbReference type="NCBI Taxonomy" id="747676"/>
    <lineage>
        <taxon>Eukaryota</taxon>
        <taxon>Fungi</taxon>
        <taxon>Dikarya</taxon>
        <taxon>Basidiomycota</taxon>
        <taxon>Pucciniomycotina</taxon>
        <taxon>Pucciniomycetes</taxon>
        <taxon>Pucciniales</taxon>
        <taxon>Melampsoraceae</taxon>
        <taxon>Melampsora</taxon>
    </lineage>
</organism>
<reference evidence="4" key="1">
    <citation type="journal article" date="2011" name="Proc. Natl. Acad. Sci. U.S.A.">
        <title>Obligate biotrophy features unraveled by the genomic analysis of rust fungi.</title>
        <authorList>
            <person name="Duplessis S."/>
            <person name="Cuomo C.A."/>
            <person name="Lin Y.-C."/>
            <person name="Aerts A."/>
            <person name="Tisserant E."/>
            <person name="Veneault-Fourrey C."/>
            <person name="Joly D.L."/>
            <person name="Hacquard S."/>
            <person name="Amselem J."/>
            <person name="Cantarel B.L."/>
            <person name="Chiu R."/>
            <person name="Coutinho P.M."/>
            <person name="Feau N."/>
            <person name="Field M."/>
            <person name="Frey P."/>
            <person name="Gelhaye E."/>
            <person name="Goldberg J."/>
            <person name="Grabherr M.G."/>
            <person name="Kodira C.D."/>
            <person name="Kohler A."/>
            <person name="Kuees U."/>
            <person name="Lindquist E.A."/>
            <person name="Lucas S.M."/>
            <person name="Mago R."/>
            <person name="Mauceli E."/>
            <person name="Morin E."/>
            <person name="Murat C."/>
            <person name="Pangilinan J.L."/>
            <person name="Park R."/>
            <person name="Pearson M."/>
            <person name="Quesneville H."/>
            <person name="Rouhier N."/>
            <person name="Sakthikumar S."/>
            <person name="Salamov A.A."/>
            <person name="Schmutz J."/>
            <person name="Selles B."/>
            <person name="Shapiro H."/>
            <person name="Tanguay P."/>
            <person name="Tuskan G.A."/>
            <person name="Henrissat B."/>
            <person name="Van de Peer Y."/>
            <person name="Rouze P."/>
            <person name="Ellis J.G."/>
            <person name="Dodds P.N."/>
            <person name="Schein J.E."/>
            <person name="Zhong S."/>
            <person name="Hamelin R.C."/>
            <person name="Grigoriev I.V."/>
            <person name="Szabo L.J."/>
            <person name="Martin F."/>
        </authorList>
    </citation>
    <scope>NUCLEOTIDE SEQUENCE [LARGE SCALE GENOMIC DNA]</scope>
    <source>
        <strain evidence="4">98AG31 / pathotype 3-4-7</strain>
    </source>
</reference>
<evidence type="ECO:0000256" key="1">
    <source>
        <dbReference type="SAM" id="MobiDB-lite"/>
    </source>
</evidence>
<dbReference type="GeneID" id="18923272"/>
<evidence type="ECO:0000313" key="3">
    <source>
        <dbReference type="EMBL" id="EGG05116.1"/>
    </source>
</evidence>
<feature type="region of interest" description="Disordered" evidence="1">
    <location>
        <begin position="41"/>
        <end position="97"/>
    </location>
</feature>
<keyword evidence="4" id="KW-1185">Reference proteome</keyword>
<feature type="compositionally biased region" description="Polar residues" evidence="1">
    <location>
        <begin position="112"/>
        <end position="121"/>
    </location>
</feature>
<evidence type="ECO:0000256" key="2">
    <source>
        <dbReference type="SAM" id="SignalP"/>
    </source>
</evidence>
<evidence type="ECO:0000313" key="4">
    <source>
        <dbReference type="Proteomes" id="UP000001072"/>
    </source>
</evidence>
<dbReference type="AlphaFoldDB" id="F4RQY2"/>
<dbReference type="InParanoid" id="F4RQY2"/>
<evidence type="ECO:0008006" key="5">
    <source>
        <dbReference type="Google" id="ProtNLM"/>
    </source>
</evidence>
<keyword evidence="2" id="KW-0732">Signal</keyword>
<sequence length="672" mass="78324">MIGFIQLYYLSLPLLVMGMKGLQMDTSFDLNKIPMDEDLSDINASKTSQSSFRPYRKVTRVDKSQLNSNKDSPHNHQFRDQESMSTNQDIPTPVRLSKSNARVWSEDLLSSLNHPRDSLQSPKDPKSSHNLDDVSTNMQIYNARKTSIQPLFGTSEEKPLLAVIIESDQNAYEGRHTGEFLLDLSVDKPPCSLPGITFGDTSSINRGLKRKNLIDHDEREVSQTDIDKCNGQSAVLHDQEQIITGSTNKKSNNLNEDYKGARNKYFKPNSNLFLKRIPLHDLGLLDFHSDESNYRSSMSIIPEDIAFSKRLDQPIKSTHHSMKSSVEQRQRLLPIEDQFISIYANQSRHHQKIFQYIRSFCNWIEDDSNDNFQGHRLLSLNYNKLRKYMGDLDWRWYSLSHLYLFPCYDSHPKKFKPLRTKFDDSIYDIWDAYDRLRWVRQVRSSYKIPTSRQKLCEAIMWGGYILFQSNKSPKNITRAIERFTKAWRQIHTPMVDIGHFPLIYIANCMRDMAALTEETWRASDKIRKTFNNIYLERDDSHSGKDVWKILTPLMSAQDQKKMSWDQHEKRARLLIEAIEKPQHFTSQITSWGFRPDQALALWNVGTEMKNLQKQQQMIMDQIYEGMNPKLSMNHSVEISKGNVSLYLENALYFQISNGPKTNFGSDMIYTNF</sequence>
<feature type="compositionally biased region" description="Basic and acidic residues" evidence="1">
    <location>
        <begin position="71"/>
        <end position="82"/>
    </location>
</feature>
<feature type="signal peptide" evidence="2">
    <location>
        <begin position="1"/>
        <end position="21"/>
    </location>
</feature>
<dbReference type="RefSeq" id="XP_007411481.1">
    <property type="nucleotide sequence ID" value="XM_007411419.1"/>
</dbReference>
<feature type="compositionally biased region" description="Polar residues" evidence="1">
    <location>
        <begin position="42"/>
        <end position="52"/>
    </location>
</feature>
<dbReference type="EMBL" id="GL883114">
    <property type="protein sequence ID" value="EGG05116.1"/>
    <property type="molecule type" value="Genomic_DNA"/>
</dbReference>
<feature type="compositionally biased region" description="Basic and acidic residues" evidence="1">
    <location>
        <begin position="123"/>
        <end position="132"/>
    </location>
</feature>
<feature type="chain" id="PRO_5003321738" description="Secreted protein" evidence="2">
    <location>
        <begin position="22"/>
        <end position="672"/>
    </location>
</feature>
<feature type="region of interest" description="Disordered" evidence="1">
    <location>
        <begin position="112"/>
        <end position="132"/>
    </location>
</feature>
<dbReference type="VEuPathDB" id="FungiDB:MELLADRAFT_107788"/>
<dbReference type="KEGG" id="mlr:MELLADRAFT_107788"/>
<dbReference type="Proteomes" id="UP000001072">
    <property type="component" value="Unassembled WGS sequence"/>
</dbReference>
<protein>
    <recommendedName>
        <fullName evidence="5">Secreted protein</fullName>
    </recommendedName>
</protein>
<proteinExistence type="predicted"/>
<gene>
    <name evidence="3" type="ORF">MELLADRAFT_107788</name>
</gene>
<accession>F4RQY2</accession>
<dbReference type="HOGENOM" id="CLU_408859_0_0_1"/>
<name>F4RQY2_MELLP</name>